<dbReference type="InterPro" id="IPR026838">
    <property type="entry name" value="YheC/D"/>
</dbReference>
<dbReference type="EMBL" id="JAGVRK010000001">
    <property type="protein sequence ID" value="MBS2968209.1"/>
    <property type="molecule type" value="Genomic_DNA"/>
</dbReference>
<organism evidence="1 2">
    <name type="scientific">Metabacillus flavus</name>
    <dbReference type="NCBI Taxonomy" id="2823519"/>
    <lineage>
        <taxon>Bacteria</taxon>
        <taxon>Bacillati</taxon>
        <taxon>Bacillota</taxon>
        <taxon>Bacilli</taxon>
        <taxon>Bacillales</taxon>
        <taxon>Bacillaceae</taxon>
        <taxon>Metabacillus</taxon>
    </lineage>
</organism>
<keyword evidence="2" id="KW-1185">Reference proteome</keyword>
<comment type="caution">
    <text evidence="1">The sequence shown here is derived from an EMBL/GenBank/DDBJ whole genome shotgun (WGS) entry which is preliminary data.</text>
</comment>
<dbReference type="Pfam" id="PF14398">
    <property type="entry name" value="ATPgrasp_YheCD"/>
    <property type="match status" value="1"/>
</dbReference>
<evidence type="ECO:0000313" key="1">
    <source>
        <dbReference type="EMBL" id="MBS2968209.1"/>
    </source>
</evidence>
<proteinExistence type="predicted"/>
<accession>A0ABS5LCS4</accession>
<gene>
    <name evidence="1" type="ORF">J9317_05495</name>
</gene>
<reference evidence="1 2" key="1">
    <citation type="submission" date="2021-04" db="EMBL/GenBank/DDBJ databases">
        <title>Metabacillus sp. strain KIGAM252 whole genome sequence.</title>
        <authorList>
            <person name="Seo M.-J."/>
            <person name="Cho E.-S."/>
            <person name="Hwang C.Y."/>
            <person name="Yoon D.J."/>
        </authorList>
    </citation>
    <scope>NUCLEOTIDE SEQUENCE [LARGE SCALE GENOMIC DNA]</scope>
    <source>
        <strain evidence="1 2">KIGAM252</strain>
    </source>
</reference>
<dbReference type="Proteomes" id="UP000682403">
    <property type="component" value="Unassembled WGS sequence"/>
</dbReference>
<dbReference type="SUPFAM" id="SSF56059">
    <property type="entry name" value="Glutathione synthetase ATP-binding domain-like"/>
    <property type="match status" value="1"/>
</dbReference>
<evidence type="ECO:0000313" key="2">
    <source>
        <dbReference type="Proteomes" id="UP000682403"/>
    </source>
</evidence>
<sequence>MSDIYTLYLLSEKDNGPEFVFPSGHDVFEDVSHAAFGTFCLPCTSQATGQNGWEIGVHPAMAEKLKLPFPGRTRVLIHDGILYLGPLIGIFTAGFTDSLLRPIGERSLFFAKMMSMDQTAGMYTVVFGAHHINWENGTVTGYTYGQKGWSELEVPIPNVVYDRLPNRKAENHHALKLVKRRLIEEYGIPWFNPGFFNKWDIHQTLSRIPKAKEFLPETVLGPDLKQIEQMLSSYKSVYLKPANGSLGLGVFQLMYSRKEECYYCKYRDEAFQNKLRKYPSLEHFFKHSFNGRILDSYLAQQGIELFRQNSQAVDFRIHTNKDSEGEWSVTAIAAKIAGKGSVTTHLNSGGIVKTLEELFEDPQERIRVLHNLTESSILLSQYIDENVPGFIGEIGFDLGLDQAGKIWLFEANSKPGRSIFSHPKLKEGDLLSRRQFLDYAMFLMKKSIESPEDIVQ</sequence>
<name>A0ABS5LCS4_9BACI</name>
<dbReference type="RefSeq" id="WP_211556860.1">
    <property type="nucleotide sequence ID" value="NZ_JAGVRK010000001.1"/>
</dbReference>
<protein>
    <submittedName>
        <fullName evidence="1">YheC/YheD family protein</fullName>
    </submittedName>
</protein>